<reference evidence="1 2" key="1">
    <citation type="submission" date="2024-01" db="EMBL/GenBank/DDBJ databases">
        <title>The genomes of 5 underutilized Papilionoideae crops provide insights into root nodulation and disease resistanc.</title>
        <authorList>
            <person name="Yuan L."/>
        </authorList>
    </citation>
    <scope>NUCLEOTIDE SEQUENCE [LARGE SCALE GENOMIC DNA]</scope>
    <source>
        <strain evidence="1">ZHUSHIDOU_FW_LH</strain>
        <tissue evidence="1">Leaf</tissue>
    </source>
</reference>
<organism evidence="1 2">
    <name type="scientific">Crotalaria pallida</name>
    <name type="common">Smooth rattlebox</name>
    <name type="synonym">Crotalaria striata</name>
    <dbReference type="NCBI Taxonomy" id="3830"/>
    <lineage>
        <taxon>Eukaryota</taxon>
        <taxon>Viridiplantae</taxon>
        <taxon>Streptophyta</taxon>
        <taxon>Embryophyta</taxon>
        <taxon>Tracheophyta</taxon>
        <taxon>Spermatophyta</taxon>
        <taxon>Magnoliopsida</taxon>
        <taxon>eudicotyledons</taxon>
        <taxon>Gunneridae</taxon>
        <taxon>Pentapetalae</taxon>
        <taxon>rosids</taxon>
        <taxon>fabids</taxon>
        <taxon>Fabales</taxon>
        <taxon>Fabaceae</taxon>
        <taxon>Papilionoideae</taxon>
        <taxon>50 kb inversion clade</taxon>
        <taxon>genistoids sensu lato</taxon>
        <taxon>core genistoids</taxon>
        <taxon>Crotalarieae</taxon>
        <taxon>Crotalaria</taxon>
    </lineage>
</organism>
<proteinExistence type="predicted"/>
<comment type="caution">
    <text evidence="1">The sequence shown here is derived from an EMBL/GenBank/DDBJ whole genome shotgun (WGS) entry which is preliminary data.</text>
</comment>
<accession>A0AAN9IJ73</accession>
<protein>
    <submittedName>
        <fullName evidence="1">Uncharacterized protein</fullName>
    </submittedName>
</protein>
<dbReference type="AlphaFoldDB" id="A0AAN9IJ73"/>
<name>A0AAN9IJ73_CROPI</name>
<dbReference type="EMBL" id="JAYWIO010000003">
    <property type="protein sequence ID" value="KAK7274436.1"/>
    <property type="molecule type" value="Genomic_DNA"/>
</dbReference>
<keyword evidence="2" id="KW-1185">Reference proteome</keyword>
<evidence type="ECO:0000313" key="1">
    <source>
        <dbReference type="EMBL" id="KAK7274436.1"/>
    </source>
</evidence>
<evidence type="ECO:0000313" key="2">
    <source>
        <dbReference type="Proteomes" id="UP001372338"/>
    </source>
</evidence>
<gene>
    <name evidence="1" type="ORF">RIF29_15524</name>
</gene>
<sequence length="85" mass="9858">MRLEKAATRNENSRDLERLWRSRSGPYLTASTLLLLKRSDENVVLLSFWPLKYKPIGAEERRILRRTVAEMVICVEKRDVEVAGG</sequence>
<dbReference type="Proteomes" id="UP001372338">
    <property type="component" value="Unassembled WGS sequence"/>
</dbReference>